<dbReference type="GO" id="GO:0003690">
    <property type="term" value="F:double-stranded DNA binding"/>
    <property type="evidence" value="ECO:0007669"/>
    <property type="project" value="UniProtKB-UniRule"/>
</dbReference>
<dbReference type="InterPro" id="IPR011604">
    <property type="entry name" value="PDDEXK-like_dom_sf"/>
</dbReference>
<dbReference type="Gene3D" id="3.90.320.10">
    <property type="match status" value="1"/>
</dbReference>
<evidence type="ECO:0000256" key="2">
    <source>
        <dbReference type="ARBA" id="ARBA00022741"/>
    </source>
</evidence>
<reference evidence="13 14" key="1">
    <citation type="submission" date="2016-10" db="EMBL/GenBank/DDBJ databases">
        <authorList>
            <person name="de Groot N.N."/>
        </authorList>
    </citation>
    <scope>NUCLEOTIDE SEQUENCE [LARGE SCALE GENOMIC DNA]</scope>
    <source>
        <strain evidence="13 14">A-4</strain>
    </source>
</reference>
<keyword evidence="5 10" id="KW-0347">Helicase</keyword>
<gene>
    <name evidence="10" type="primary">rexB</name>
    <name evidence="13" type="ORF">SAMN02910293_00165</name>
</gene>
<keyword evidence="14" id="KW-1185">Reference proteome</keyword>
<keyword evidence="8 10" id="KW-0238">DNA-binding</keyword>
<comment type="cofactor">
    <cofactor evidence="10">
        <name>Mg(2+)</name>
        <dbReference type="ChEBI" id="CHEBI:18420"/>
    </cofactor>
</comment>
<evidence type="ECO:0000313" key="13">
    <source>
        <dbReference type="EMBL" id="SDB03606.1"/>
    </source>
</evidence>
<evidence type="ECO:0000259" key="11">
    <source>
        <dbReference type="Pfam" id="PF12705"/>
    </source>
</evidence>
<comment type="subunit">
    <text evidence="10">Heterodimer of AddA and RexB.</text>
</comment>
<keyword evidence="1 10" id="KW-0540">Nuclease</keyword>
<keyword evidence="3 10" id="KW-0227">DNA damage</keyword>
<dbReference type="SUPFAM" id="SSF52540">
    <property type="entry name" value="P-loop containing nucleoside triphosphate hydrolases"/>
    <property type="match status" value="1"/>
</dbReference>
<evidence type="ECO:0000256" key="3">
    <source>
        <dbReference type="ARBA" id="ARBA00022763"/>
    </source>
</evidence>
<dbReference type="PANTHER" id="PTHR30591:SF1">
    <property type="entry name" value="RECBCD ENZYME SUBUNIT RECC"/>
    <property type="match status" value="1"/>
</dbReference>
<proteinExistence type="inferred from homology"/>
<accession>A0A1G6A5P3</accession>
<dbReference type="GO" id="GO:0004386">
    <property type="term" value="F:helicase activity"/>
    <property type="evidence" value="ECO:0007669"/>
    <property type="project" value="UniProtKB-KW"/>
</dbReference>
<sequence>MKLLYSDIQYNMTQILAKEATEAAEAGKRVFYIAPNSLSFEKERAVLEALPQQASFAITITRFAQMARYFVLNAPNQKESLDDKGLAMIIYRVLANLSDTDLKVFGRLKQDSNFINQLVDLYKELKASNMTVLELTELSSPEKQEDLITIFTALEDILRAGNYDNQTKTAFFAEQVASGQLDSELSNLVLIVDGFTRFSAEEENLISLLHEHGTEVVIGTYVSQKAYKSTFSAGNVYQAGLDFLRNLSGKFQVKPNFVTSEEQGLEAFAKLSKLFEAKHDFSQTDLVLTEDDKKHFQIWDAINQKEEVEHLAKAIRQKLYEGHRYKDILVLLGDVESYKLQVGKIFDKYEIPYYFGKAESMSAHPLVHFMDSLERVKRYNFRAEDVINLLKSGLYGKISQDQLDKFEQYLTYADIKGQSKFFKDFTITNGKYNLKALNSLRTELMAPLQDLVKARKQLGSSLLKKVTTFLEAISFSENMAELSAGLSEIEQEKQEQVWRSFTSILQQFHTIFGDQKISLDDCLSLLRSGMLSADYRMVPATVDVVTVKSYDLVEPHTNKFVFALGLTQSNFPKIAQNRSLISDEERAKINEATADGHHFDIPTRDNLKKNHFAALSLFNSATQELVLSMPQILNEAEDNISSYLSELHQFGVPVVDKGRNRLSRQAEDIGNYKALLSRVIELNRSAIVQERNMSQEEQTFWSVAVRYLRKKLAQEGIEIPQITDTMATKQVASEVMAARFPEDEPINLSSSGLTTFYNNQYLYFLNYVLGLQEQESIHPDARNHGTYLHRVFELVMKDQSEQDFDDKMSQAIQRTNQEETFKALYEEDEESRYALEVLEDIAKTTATILQRESQIEVESQEERFELMLDNAVRIDGIIDRIDRMADGSLGIVDYKSSKNTFDIQKFYNGLSPQLITYMQAVRDKWELSDSDKIFGAMYLHMQEPKADLSRVKTLEKIPEILHKELTYRGLFLEDEKEHLAGGAYHLNDSVYSQEEMAILLAYNKQLYQEAAQAIRQGKFLINPYSQDGKSVQGEQLKAITRFEADRHMPYARQLYHLPRKEKRQGFLNLMQGKKIDTEEEDNEL</sequence>
<dbReference type="Proteomes" id="UP000182508">
    <property type="component" value="Unassembled WGS sequence"/>
</dbReference>
<dbReference type="InterPro" id="IPR049035">
    <property type="entry name" value="ADDB_N"/>
</dbReference>
<dbReference type="STRING" id="439219.SAMN02910293_00165"/>
<dbReference type="GO" id="GO:0008409">
    <property type="term" value="F:5'-3' exonuclease activity"/>
    <property type="evidence" value="ECO:0007669"/>
    <property type="project" value="UniProtKB-UniRule"/>
</dbReference>
<dbReference type="SUPFAM" id="SSF52980">
    <property type="entry name" value="Restriction endonuclease-like"/>
    <property type="match status" value="1"/>
</dbReference>
<evidence type="ECO:0000256" key="4">
    <source>
        <dbReference type="ARBA" id="ARBA00022801"/>
    </source>
</evidence>
<name>A0A1G6A5P3_9STRE</name>
<evidence type="ECO:0000259" key="12">
    <source>
        <dbReference type="Pfam" id="PF21445"/>
    </source>
</evidence>
<dbReference type="PANTHER" id="PTHR30591">
    <property type="entry name" value="RECBCD ENZYME SUBUNIT RECC"/>
    <property type="match status" value="1"/>
</dbReference>
<dbReference type="eggNOG" id="COG3857">
    <property type="taxonomic scope" value="Bacteria"/>
</dbReference>
<evidence type="ECO:0000256" key="7">
    <source>
        <dbReference type="ARBA" id="ARBA00022840"/>
    </source>
</evidence>
<comment type="miscellaneous">
    <text evidence="10">Despite having helicase-like domains, this subunit does not have helicase activity.</text>
</comment>
<dbReference type="GO" id="GO:0016817">
    <property type="term" value="F:hydrolase activity, acting on acid anhydrides"/>
    <property type="evidence" value="ECO:0007669"/>
    <property type="project" value="InterPro"/>
</dbReference>
<comment type="function">
    <text evidence="10">The heterodimer acts as both an ATP-dependent DNA helicase and an ATP-dependent, dual-direction single-stranded exonuclease. Recognizes the chi site generating a DNA molecule suitable for the initiation of homologous recombination. This subunit has 5' -&gt; 3' nuclease activity but not helicase activity.</text>
</comment>
<dbReference type="InterPro" id="IPR014141">
    <property type="entry name" value="DNA_helicase_suRexB"/>
</dbReference>
<keyword evidence="9 10" id="KW-0234">DNA repair</keyword>
<dbReference type="GO" id="GO:0000724">
    <property type="term" value="P:double-strand break repair via homologous recombination"/>
    <property type="evidence" value="ECO:0007669"/>
    <property type="project" value="UniProtKB-UniRule"/>
</dbReference>
<organism evidence="13 14">
    <name type="scientific">Streptococcus henryi</name>
    <dbReference type="NCBI Taxonomy" id="439219"/>
    <lineage>
        <taxon>Bacteria</taxon>
        <taxon>Bacillati</taxon>
        <taxon>Bacillota</taxon>
        <taxon>Bacilli</taxon>
        <taxon>Lactobacillales</taxon>
        <taxon>Streptococcaceae</taxon>
        <taxon>Streptococcus</taxon>
    </lineage>
</organism>
<evidence type="ECO:0000256" key="5">
    <source>
        <dbReference type="ARBA" id="ARBA00022806"/>
    </source>
</evidence>
<evidence type="ECO:0000256" key="1">
    <source>
        <dbReference type="ARBA" id="ARBA00022722"/>
    </source>
</evidence>
<comment type="caution">
    <text evidence="10">Lacks conserved residue(s) required for the propagation of feature annotation.</text>
</comment>
<keyword evidence="2 10" id="KW-0547">Nucleotide-binding</keyword>
<dbReference type="EC" id="3.1.-.-" evidence="10"/>
<dbReference type="Pfam" id="PF12705">
    <property type="entry name" value="PDDEXK_1"/>
    <property type="match status" value="1"/>
</dbReference>
<dbReference type="Pfam" id="PF21445">
    <property type="entry name" value="ADDB_N"/>
    <property type="match status" value="1"/>
</dbReference>
<comment type="similarity">
    <text evidence="10">Belongs to the helicase family. AddB/RexB type 2 subfamily.</text>
</comment>
<dbReference type="InterPro" id="IPR027417">
    <property type="entry name" value="P-loop_NTPase"/>
</dbReference>
<keyword evidence="7 10" id="KW-0067">ATP-binding</keyword>
<evidence type="ECO:0000256" key="9">
    <source>
        <dbReference type="ARBA" id="ARBA00023204"/>
    </source>
</evidence>
<evidence type="ECO:0000256" key="10">
    <source>
        <dbReference type="HAMAP-Rule" id="MF_01453"/>
    </source>
</evidence>
<evidence type="ECO:0000256" key="8">
    <source>
        <dbReference type="ARBA" id="ARBA00023125"/>
    </source>
</evidence>
<dbReference type="EMBL" id="FMXP01000003">
    <property type="protein sequence ID" value="SDB03606.1"/>
    <property type="molecule type" value="Genomic_DNA"/>
</dbReference>
<dbReference type="GO" id="GO:0005524">
    <property type="term" value="F:ATP binding"/>
    <property type="evidence" value="ECO:0007669"/>
    <property type="project" value="UniProtKB-UniRule"/>
</dbReference>
<evidence type="ECO:0000313" key="14">
    <source>
        <dbReference type="Proteomes" id="UP000182508"/>
    </source>
</evidence>
<feature type="domain" description="ATP-dependent helicase/deoxyribonuclease subunit B N-terminal" evidence="12">
    <location>
        <begin position="18"/>
        <end position="239"/>
    </location>
</feature>
<evidence type="ECO:0000256" key="6">
    <source>
        <dbReference type="ARBA" id="ARBA00022839"/>
    </source>
</evidence>
<dbReference type="RefSeq" id="WP_074484957.1">
    <property type="nucleotide sequence ID" value="NZ_FMXP01000003.1"/>
</dbReference>
<dbReference type="InterPro" id="IPR011335">
    <property type="entry name" value="Restrct_endonuc-II-like"/>
</dbReference>
<dbReference type="HAMAP" id="MF_01453">
    <property type="entry name" value="AddB_type2"/>
    <property type="match status" value="1"/>
</dbReference>
<dbReference type="AlphaFoldDB" id="A0A1G6A5P3"/>
<dbReference type="InterPro" id="IPR038726">
    <property type="entry name" value="PDDEXK_AddAB-type"/>
</dbReference>
<keyword evidence="6 10" id="KW-0269">Exonuclease</keyword>
<protein>
    <recommendedName>
        <fullName evidence="10">ATP-dependent helicase/deoxyribonuclease subunit B</fullName>
        <ecNumber evidence="10">3.1.-.-</ecNumber>
    </recommendedName>
    <alternativeName>
        <fullName evidence="10">ATP-dependent helicase/nuclease subunit RexB</fullName>
    </alternativeName>
</protein>
<dbReference type="NCBIfam" id="TIGR02774">
    <property type="entry name" value="rexB_recomb"/>
    <property type="match status" value="1"/>
</dbReference>
<feature type="domain" description="PD-(D/E)XK endonuclease-like" evidence="11">
    <location>
        <begin position="748"/>
        <end position="1025"/>
    </location>
</feature>
<dbReference type="Gene3D" id="3.40.50.300">
    <property type="entry name" value="P-loop containing nucleotide triphosphate hydrolases"/>
    <property type="match status" value="4"/>
</dbReference>
<keyword evidence="4 10" id="KW-0378">Hydrolase</keyword>